<reference evidence="1" key="2">
    <citation type="journal article" date="2021" name="Microbiol. Resour. Announc.">
        <title>Complete Genome Sequences of Three Human Oral Treponema parvum Isolates.</title>
        <authorList>
            <person name="Zeng H."/>
            <person name="Watt R.M."/>
        </authorList>
    </citation>
    <scope>NUCLEOTIDE SEQUENCE</scope>
    <source>
        <strain evidence="1">ATCC 700773</strain>
    </source>
</reference>
<dbReference type="EMBL" id="CP054257">
    <property type="protein sequence ID" value="QTQ11180.1"/>
    <property type="molecule type" value="Genomic_DNA"/>
</dbReference>
<reference evidence="1" key="1">
    <citation type="submission" date="2020-05" db="EMBL/GenBank/DDBJ databases">
        <authorList>
            <person name="Zeng H."/>
            <person name="Chan Y.K."/>
            <person name="Watt R.M."/>
        </authorList>
    </citation>
    <scope>NUCLEOTIDE SEQUENCE</scope>
    <source>
        <strain evidence="1">ATCC 700773</strain>
    </source>
</reference>
<accession>A0A975EY84</accession>
<evidence type="ECO:0000313" key="1">
    <source>
        <dbReference type="EMBL" id="QTQ11180.1"/>
    </source>
</evidence>
<name>A0A975EY84_9SPIR</name>
<organism evidence="1 2">
    <name type="scientific">Treponema parvum</name>
    <dbReference type="NCBI Taxonomy" id="138851"/>
    <lineage>
        <taxon>Bacteria</taxon>
        <taxon>Pseudomonadati</taxon>
        <taxon>Spirochaetota</taxon>
        <taxon>Spirochaetia</taxon>
        <taxon>Spirochaetales</taxon>
        <taxon>Treponemataceae</taxon>
        <taxon>Treponema</taxon>
    </lineage>
</organism>
<dbReference type="RefSeq" id="WP_210117977.1">
    <property type="nucleotide sequence ID" value="NZ_CP054257.1"/>
</dbReference>
<evidence type="ECO:0000313" key="2">
    <source>
        <dbReference type="Proteomes" id="UP000671995"/>
    </source>
</evidence>
<protein>
    <submittedName>
        <fullName evidence="1">Uncharacterized protein</fullName>
    </submittedName>
</protein>
<proteinExistence type="predicted"/>
<gene>
    <name evidence="1" type="ORF">HRI96_02605</name>
</gene>
<sequence length="313" mass="37021">MRPDIFSNKLQRRIARISSRSISSFNWLLPYFVLPWRAKTFKTSWKYIGSVIKNFFVLQFFQKWGFYHIPVVNVESPLDNTVPFIPGKIDIYMHFVNFWLSPLSMLIQRFGAGRSLPFAKEFIEYITKAYNEAARVYKFRLTTTNRPDYRKNAKFKNIHNLDPHYLCVPSLHVAIAVLCFSYYKMLFERENFTEREKEKWNKELYEGAVAITESVLFVKQHSVNCIPAALYMMSHITDFFTTDDAVNFINDLFKNTPELTGENRRAVIEHIHYMYERLILEGCHEDDWAVPVQRWIVSHAKATGQDKIIKNAR</sequence>
<dbReference type="AlphaFoldDB" id="A0A975EY84"/>
<dbReference type="Proteomes" id="UP000671995">
    <property type="component" value="Chromosome"/>
</dbReference>